<dbReference type="GO" id="GO:0009055">
    <property type="term" value="F:electron transfer activity"/>
    <property type="evidence" value="ECO:0007669"/>
    <property type="project" value="InterPro"/>
</dbReference>
<proteinExistence type="predicted"/>
<dbReference type="GO" id="GO:0004553">
    <property type="term" value="F:hydrolase activity, hydrolyzing O-glycosyl compounds"/>
    <property type="evidence" value="ECO:0007669"/>
    <property type="project" value="UniProtKB-ARBA"/>
</dbReference>
<accession>A0A495IT66</accession>
<sequence length="1075" mass="121275">MLKILNSVKQLGSNKKALLIVSLAALAIYFISRSSMELPAEVEAETINLADAIDYNVDVKPILSDKCFSCHGPDAKKQKAGLRLDIDTAAYHKVTGTGLKAITPGNPAKSEMVRRILSAQADDIMPTPASHLALSPREKAVLIKWVDQGAKYKPHWAFVKPVMPDPPSVHQTKWIKNDIDNFILKKLEKENLSPSAEADKETLIRRVSFDVTGLPPSIAETDNFIKDRSAGAYEKMVDHFLASKHYGERMAAYWLDASRFADSYGYLDDRHRDTSPWRDWVIKAYNQNLPFDQFITWQLAGDLLPHATQEQILATGFNRNHKQNTEAGIIGEEFRVEYVVDRTNTLGTALMGLTIGCAKCHDHKYDPISQKDYYSMFAFFNSTFELGSPNFGDKNVVAGPTLILTDKLTDQKIADIQSFIRQLELRKNAVKPIENDIEESLAAKAIAHLTFDTQVNGLSETKKGGKRQTIKLFPNTINQALSAEATSSTIGNGVSGKSLKLTAETNVHFPPYKIGYFERYEPFGISLWLKLPQGNNHGVVFCQTDPERYGTQGYDLMVSDNKLNFRLNHAYPHDCISVFSPSALRPGQWYHIALSYDGSSRARGLKMYINGQKLNPVIAYDHLQKNIRSHPDVQKIYPFTGLTFGYRALDHALPGAELDEFMLFNNELTDADAAYLQKRLLLKLVAKTKKQRDTLNFALMQQRMRLAAVLDSAKEVMVMGDLPKPRITHVLKRGVYDNYGAEVKPRTPDAILPYPATFPKNRLGLARWLFLPDNPLTARVAVNRIWGLIFGRGLVKTTDDFGNQGEMPSHPELLDYLSIKFRQSGWDTKVIQKMILMSATYRQRSEITTEKLAADPQNIWLSRSPRFRYSAEMIRDNALAISKLLIDKIGGPSVYPYQPTGLWEALSDKSWRPIYTQATGEGLYRRSIYTVRKRTSPPPSMLIFDASDRSVCTVRQQRSSSPLQALVLLNDPQFIEASQQIAIRMLSEGGPTLNLQLNFGFRLITGRTAGTKELDLLRKMYQVGYSKYQSHPDKADKLFHIGEYKTYDHQKWCETAALADISLALMNTDEFITRK</sequence>
<dbReference type="EMBL" id="RBKU01000001">
    <property type="protein sequence ID" value="RKR79947.1"/>
    <property type="molecule type" value="Genomic_DNA"/>
</dbReference>
<dbReference type="SUPFAM" id="SSF46626">
    <property type="entry name" value="Cytochrome c"/>
    <property type="match status" value="1"/>
</dbReference>
<dbReference type="InterPro" id="IPR011429">
    <property type="entry name" value="Cyt_c_Planctomycete-type"/>
</dbReference>
<gene>
    <name evidence="4" type="ORF">BDD43_0033</name>
</gene>
<dbReference type="GO" id="GO:0030246">
    <property type="term" value="F:carbohydrate binding"/>
    <property type="evidence" value="ECO:0007669"/>
    <property type="project" value="UniProtKB-KW"/>
</dbReference>
<dbReference type="Gene3D" id="2.60.120.200">
    <property type="match status" value="1"/>
</dbReference>
<feature type="domain" description="Cytochrome C Planctomycete-type" evidence="3">
    <location>
        <begin position="67"/>
        <end position="126"/>
    </location>
</feature>
<dbReference type="InterPro" id="IPR022655">
    <property type="entry name" value="DUF1553"/>
</dbReference>
<keyword evidence="4" id="KW-0430">Lectin</keyword>
<feature type="domain" description="DUF1549" evidence="1">
    <location>
        <begin position="179"/>
        <end position="383"/>
    </location>
</feature>
<dbReference type="Proteomes" id="UP000268007">
    <property type="component" value="Unassembled WGS sequence"/>
</dbReference>
<dbReference type="SUPFAM" id="SSF49899">
    <property type="entry name" value="Concanavalin A-like lectins/glucanases"/>
    <property type="match status" value="1"/>
</dbReference>
<name>A0A495IT66_9SPHI</name>
<dbReference type="InterPro" id="IPR013320">
    <property type="entry name" value="ConA-like_dom_sf"/>
</dbReference>
<dbReference type="GO" id="GO:0005975">
    <property type="term" value="P:carbohydrate metabolic process"/>
    <property type="evidence" value="ECO:0007669"/>
    <property type="project" value="UniProtKB-ARBA"/>
</dbReference>
<evidence type="ECO:0000259" key="2">
    <source>
        <dbReference type="Pfam" id="PF07587"/>
    </source>
</evidence>
<dbReference type="InterPro" id="IPR036909">
    <property type="entry name" value="Cyt_c-like_dom_sf"/>
</dbReference>
<keyword evidence="5" id="KW-1185">Reference proteome</keyword>
<dbReference type="PANTHER" id="PTHR35889">
    <property type="entry name" value="CYCLOINULO-OLIGOSACCHARIDE FRUCTANOTRANSFERASE-RELATED"/>
    <property type="match status" value="1"/>
</dbReference>
<dbReference type="RefSeq" id="WP_121195549.1">
    <property type="nucleotide sequence ID" value="NZ_RBKU01000001.1"/>
</dbReference>
<dbReference type="InterPro" id="IPR011444">
    <property type="entry name" value="DUF1549"/>
</dbReference>
<evidence type="ECO:0000313" key="5">
    <source>
        <dbReference type="Proteomes" id="UP000268007"/>
    </source>
</evidence>
<evidence type="ECO:0000313" key="4">
    <source>
        <dbReference type="EMBL" id="RKR79947.1"/>
    </source>
</evidence>
<dbReference type="Pfam" id="PF07583">
    <property type="entry name" value="PSCyt2"/>
    <property type="match status" value="1"/>
</dbReference>
<dbReference type="Pfam" id="PF07635">
    <property type="entry name" value="PSCyt1"/>
    <property type="match status" value="1"/>
</dbReference>
<feature type="domain" description="DUF1553" evidence="2">
    <location>
        <begin position="761"/>
        <end position="1020"/>
    </location>
</feature>
<comment type="caution">
    <text evidence="4">The sequence shown here is derived from an EMBL/GenBank/DDBJ whole genome shotgun (WGS) entry which is preliminary data.</text>
</comment>
<reference evidence="4 5" key="1">
    <citation type="submission" date="2018-10" db="EMBL/GenBank/DDBJ databases">
        <title>Genomic Encyclopedia of Archaeal and Bacterial Type Strains, Phase II (KMG-II): from individual species to whole genera.</title>
        <authorList>
            <person name="Goeker M."/>
        </authorList>
    </citation>
    <scope>NUCLEOTIDE SEQUENCE [LARGE SCALE GENOMIC DNA]</scope>
    <source>
        <strain evidence="4 5">DSM 18602</strain>
    </source>
</reference>
<dbReference type="Pfam" id="PF13385">
    <property type="entry name" value="Laminin_G_3"/>
    <property type="match status" value="1"/>
</dbReference>
<dbReference type="OrthoDB" id="1450284at2"/>
<organism evidence="4 5">
    <name type="scientific">Mucilaginibacter gracilis</name>
    <dbReference type="NCBI Taxonomy" id="423350"/>
    <lineage>
        <taxon>Bacteria</taxon>
        <taxon>Pseudomonadati</taxon>
        <taxon>Bacteroidota</taxon>
        <taxon>Sphingobacteriia</taxon>
        <taxon>Sphingobacteriales</taxon>
        <taxon>Sphingobacteriaceae</taxon>
        <taxon>Mucilaginibacter</taxon>
    </lineage>
</organism>
<dbReference type="Pfam" id="PF07587">
    <property type="entry name" value="PSD1"/>
    <property type="match status" value="1"/>
</dbReference>
<dbReference type="AlphaFoldDB" id="A0A495IT66"/>
<dbReference type="GO" id="GO:0020037">
    <property type="term" value="F:heme binding"/>
    <property type="evidence" value="ECO:0007669"/>
    <property type="project" value="InterPro"/>
</dbReference>
<protein>
    <submittedName>
        <fullName evidence="4">Concanavalin A-like lectin/glucanase superfamily protein</fullName>
    </submittedName>
</protein>
<evidence type="ECO:0000259" key="3">
    <source>
        <dbReference type="Pfam" id="PF07635"/>
    </source>
</evidence>
<evidence type="ECO:0000259" key="1">
    <source>
        <dbReference type="Pfam" id="PF07583"/>
    </source>
</evidence>
<dbReference type="PANTHER" id="PTHR35889:SF3">
    <property type="entry name" value="F-BOX DOMAIN-CONTAINING PROTEIN"/>
    <property type="match status" value="1"/>
</dbReference>